<feature type="transmembrane region" description="Helical" evidence="1">
    <location>
        <begin position="103"/>
        <end position="125"/>
    </location>
</feature>
<accession>A0AAV8UFI0</accession>
<evidence type="ECO:0008006" key="4">
    <source>
        <dbReference type="Google" id="ProtNLM"/>
    </source>
</evidence>
<dbReference type="PANTHER" id="PTHR34289">
    <property type="entry name" value="PROTEIN, PUTATIVE (DUF819)-RELATED"/>
    <property type="match status" value="1"/>
</dbReference>
<feature type="transmembrane region" description="Helical" evidence="1">
    <location>
        <begin position="131"/>
        <end position="152"/>
    </location>
</feature>
<dbReference type="InterPro" id="IPR008537">
    <property type="entry name" value="DUF819"/>
</dbReference>
<sequence>MRSEKRRERELFIPSWMLTNGSVAVSIAACAVSSHVLASRAPLKDRVSAPVLSIVIASIASNSTLMPPAHALYDLAAEKLLPIACSLFLFGADLRRIRSIRGLVLAFLIGSLGTVCGALVAAGFIKIGAHTGRLAGLFTSTYIGGTVNYFAVAKALRLTAESSTLVAAGLVVDNVIMAVYLSVLFALSPDSKRLPEPVSGGRQINWSRMLKSGILATVLSTSGMALSNVLGLPAAFSGIPVVTVITALAASFRTRTFAPLTDEASRIGSVIFSIFFVTIGASANLSKMIAYGPSIALFAGVIISIHGSVVYLVGRKLLHLPVEELLVASNANIGGAGTAAAFASERGWLALIMPAVLVGSIGYIIANPIGLLLAHYLT</sequence>
<feature type="transmembrane region" description="Helical" evidence="1">
    <location>
        <begin position="289"/>
        <end position="313"/>
    </location>
</feature>
<keyword evidence="3" id="KW-1185">Reference proteome</keyword>
<reference evidence="2 3" key="1">
    <citation type="journal article" date="2023" name="Nat. Commun.">
        <title>Origin of minicircular mitochondrial genomes in red algae.</title>
        <authorList>
            <person name="Lee Y."/>
            <person name="Cho C.H."/>
            <person name="Lee Y.M."/>
            <person name="Park S.I."/>
            <person name="Yang J.H."/>
            <person name="West J.A."/>
            <person name="Bhattacharya D."/>
            <person name="Yoon H.S."/>
        </authorList>
    </citation>
    <scope>NUCLEOTIDE SEQUENCE [LARGE SCALE GENOMIC DNA]</scope>
    <source>
        <strain evidence="2 3">CCMP1338</strain>
        <tissue evidence="2">Whole cell</tissue>
    </source>
</reference>
<keyword evidence="1" id="KW-1133">Transmembrane helix</keyword>
<organism evidence="2 3">
    <name type="scientific">Rhodosorus marinus</name>
    <dbReference type="NCBI Taxonomy" id="101924"/>
    <lineage>
        <taxon>Eukaryota</taxon>
        <taxon>Rhodophyta</taxon>
        <taxon>Stylonematophyceae</taxon>
        <taxon>Stylonematales</taxon>
        <taxon>Stylonemataceae</taxon>
        <taxon>Rhodosorus</taxon>
    </lineage>
</organism>
<evidence type="ECO:0000256" key="1">
    <source>
        <dbReference type="SAM" id="Phobius"/>
    </source>
</evidence>
<proteinExistence type="predicted"/>
<dbReference type="Pfam" id="PF05684">
    <property type="entry name" value="DUF819"/>
    <property type="match status" value="2"/>
</dbReference>
<feature type="transmembrane region" description="Helical" evidence="1">
    <location>
        <begin position="264"/>
        <end position="283"/>
    </location>
</feature>
<gene>
    <name evidence="2" type="ORF">NDN08_007084</name>
</gene>
<feature type="transmembrane region" description="Helical" evidence="1">
    <location>
        <begin position="164"/>
        <end position="187"/>
    </location>
</feature>
<feature type="transmembrane region" description="Helical" evidence="1">
    <location>
        <begin position="230"/>
        <end position="252"/>
    </location>
</feature>
<dbReference type="EMBL" id="JAMWBK010000011">
    <property type="protein sequence ID" value="KAJ8901235.1"/>
    <property type="molecule type" value="Genomic_DNA"/>
</dbReference>
<dbReference type="PROSITE" id="PS51257">
    <property type="entry name" value="PROKAR_LIPOPROTEIN"/>
    <property type="match status" value="1"/>
</dbReference>
<evidence type="ECO:0000313" key="2">
    <source>
        <dbReference type="EMBL" id="KAJ8901235.1"/>
    </source>
</evidence>
<protein>
    <recommendedName>
        <fullName evidence="4">DUF819 family protein</fullName>
    </recommendedName>
</protein>
<keyword evidence="1" id="KW-0472">Membrane</keyword>
<name>A0AAV8UFI0_9RHOD</name>
<comment type="caution">
    <text evidence="2">The sequence shown here is derived from an EMBL/GenBank/DDBJ whole genome shotgun (WGS) entry which is preliminary data.</text>
</comment>
<dbReference type="AlphaFoldDB" id="A0AAV8UFI0"/>
<dbReference type="Proteomes" id="UP001157974">
    <property type="component" value="Unassembled WGS sequence"/>
</dbReference>
<evidence type="ECO:0000313" key="3">
    <source>
        <dbReference type="Proteomes" id="UP001157974"/>
    </source>
</evidence>
<dbReference type="PANTHER" id="PTHR34289:SF8">
    <property type="entry name" value="DUF819 DOMAIN-CONTAINING PROTEIN"/>
    <property type="match status" value="1"/>
</dbReference>
<feature type="transmembrane region" description="Helical" evidence="1">
    <location>
        <begin position="349"/>
        <end position="374"/>
    </location>
</feature>
<keyword evidence="1" id="KW-0812">Transmembrane</keyword>